<keyword evidence="6" id="KW-1185">Reference proteome</keyword>
<dbReference type="PANTHER" id="PTHR43429:SF3">
    <property type="entry name" value="NITRITE REDUCTASE [NAD(P)H]"/>
    <property type="match status" value="1"/>
</dbReference>
<evidence type="ECO:0000256" key="1">
    <source>
        <dbReference type="ARBA" id="ARBA00001974"/>
    </source>
</evidence>
<evidence type="ECO:0000313" key="5">
    <source>
        <dbReference type="EMBL" id="WRO23366.1"/>
    </source>
</evidence>
<dbReference type="GO" id="GO:0016491">
    <property type="term" value="F:oxidoreductase activity"/>
    <property type="evidence" value="ECO:0007669"/>
    <property type="project" value="InterPro"/>
</dbReference>
<evidence type="ECO:0000259" key="4">
    <source>
        <dbReference type="Pfam" id="PF07992"/>
    </source>
</evidence>
<dbReference type="RefSeq" id="WP_366922752.1">
    <property type="nucleotide sequence ID" value="NZ_CP121694.1"/>
</dbReference>
<feature type="domain" description="FAD/NAD(P)-binding" evidence="4">
    <location>
        <begin position="1"/>
        <end position="295"/>
    </location>
</feature>
<organism evidence="5 6">
    <name type="scientific">Metallumcola ferriviriculae</name>
    <dbReference type="NCBI Taxonomy" id="3039180"/>
    <lineage>
        <taxon>Bacteria</taxon>
        <taxon>Bacillati</taxon>
        <taxon>Bacillota</taxon>
        <taxon>Clostridia</taxon>
        <taxon>Neomoorellales</taxon>
        <taxon>Desulfitibacteraceae</taxon>
        <taxon>Metallumcola</taxon>
    </lineage>
</organism>
<dbReference type="Gene3D" id="3.50.50.60">
    <property type="entry name" value="FAD/NAD(P)-binding domain"/>
    <property type="match status" value="2"/>
</dbReference>
<evidence type="ECO:0000313" key="6">
    <source>
        <dbReference type="Proteomes" id="UP001329915"/>
    </source>
</evidence>
<keyword evidence="2" id="KW-0285">Flavoprotein</keyword>
<dbReference type="KEGG" id="dbc:MFMK1_003225"/>
<sequence>MDILIIGGGGSSAVTARTVKKYMPRAQVQVYTKRKVAGYRPCELTYVLGGEIPSFETMINFDPAGMAKNNIFYHMETAVTEIEPQQQYVTVKGEKVRYDRLVIATGSEPFIPPIPGADGTNEFTLGTDMVYAENFLKALPQFKSAVIIGAGPVGLEAAEALVNRNYEDVWVVEAANQILPKFLDREMAQIVQDRLAGQGVNFLFNAQVSEIRTEEGQKIAVIDDSSVKADCIVYCTGFRPRNELARRCGLEIGETGGIKVDQFLRTSDPNIFAVGDVAQTTDLISGRPTLSMMGSNAVRTAKVAAQNMVSEKMVAYNGTVHTFAIKLAGLYIGTAGYNETARGMLLPDSPQVATASHRATVKPPYVNGKPIHIKLAAESESYRLIGVQLISEDPVGIADLDRLALAMTEQISLSEISLAETCYTPSLNWPYSPVAQTVDNLIYRLEQIQNGED</sequence>
<evidence type="ECO:0000256" key="2">
    <source>
        <dbReference type="ARBA" id="ARBA00022630"/>
    </source>
</evidence>
<gene>
    <name evidence="5" type="ORF">MFMK1_003225</name>
</gene>
<proteinExistence type="predicted"/>
<accession>A0AAU0UQI2</accession>
<dbReference type="Pfam" id="PF07992">
    <property type="entry name" value="Pyr_redox_2"/>
    <property type="match status" value="1"/>
</dbReference>
<dbReference type="PRINTS" id="PR00368">
    <property type="entry name" value="FADPNR"/>
</dbReference>
<protein>
    <submittedName>
        <fullName evidence="5">FAD-dependent oxidoreductase</fullName>
    </submittedName>
</protein>
<dbReference type="Proteomes" id="UP001329915">
    <property type="component" value="Chromosome"/>
</dbReference>
<dbReference type="InterPro" id="IPR036188">
    <property type="entry name" value="FAD/NAD-bd_sf"/>
</dbReference>
<reference evidence="5 6" key="1">
    <citation type="submission" date="2023-04" db="EMBL/GenBank/DDBJ databases">
        <authorList>
            <person name="Hsu D."/>
        </authorList>
    </citation>
    <scope>NUCLEOTIDE SEQUENCE [LARGE SCALE GENOMIC DNA]</scope>
    <source>
        <strain evidence="5 6">MK1</strain>
    </source>
</reference>
<comment type="cofactor">
    <cofactor evidence="1">
        <name>FAD</name>
        <dbReference type="ChEBI" id="CHEBI:57692"/>
    </cofactor>
</comment>
<dbReference type="PANTHER" id="PTHR43429">
    <property type="entry name" value="PYRIDINE NUCLEOTIDE-DISULFIDE OXIDOREDUCTASE DOMAIN-CONTAINING"/>
    <property type="match status" value="1"/>
</dbReference>
<keyword evidence="3" id="KW-0274">FAD</keyword>
<evidence type="ECO:0000256" key="3">
    <source>
        <dbReference type="ARBA" id="ARBA00022827"/>
    </source>
</evidence>
<dbReference type="InterPro" id="IPR016156">
    <property type="entry name" value="FAD/NAD-linked_Rdtase_dimer_sf"/>
</dbReference>
<dbReference type="InterPro" id="IPR023753">
    <property type="entry name" value="FAD/NAD-binding_dom"/>
</dbReference>
<dbReference type="PRINTS" id="PR00411">
    <property type="entry name" value="PNDRDTASEI"/>
</dbReference>
<name>A0AAU0UQI2_9FIRM</name>
<dbReference type="SUPFAM" id="SSF51905">
    <property type="entry name" value="FAD/NAD(P)-binding domain"/>
    <property type="match status" value="1"/>
</dbReference>
<dbReference type="InterPro" id="IPR050260">
    <property type="entry name" value="FAD-bd_OxRdtase"/>
</dbReference>
<dbReference type="SUPFAM" id="SSF55424">
    <property type="entry name" value="FAD/NAD-linked reductases, dimerisation (C-terminal) domain"/>
    <property type="match status" value="1"/>
</dbReference>
<dbReference type="EMBL" id="CP121694">
    <property type="protein sequence ID" value="WRO23366.1"/>
    <property type="molecule type" value="Genomic_DNA"/>
</dbReference>
<dbReference type="AlphaFoldDB" id="A0AAU0UQI2"/>